<proteinExistence type="inferred from homology"/>
<dbReference type="GO" id="GO:0005737">
    <property type="term" value="C:cytoplasm"/>
    <property type="evidence" value="ECO:0007669"/>
    <property type="project" value="TreeGrafter"/>
</dbReference>
<accession>A0A0G0T539</accession>
<dbReference type="InterPro" id="IPR000086">
    <property type="entry name" value="NUDIX_hydrolase_dom"/>
</dbReference>
<feature type="domain" description="Nudix hydrolase" evidence="6">
    <location>
        <begin position="31"/>
        <end position="167"/>
    </location>
</feature>
<dbReference type="PANTHER" id="PTHR10885:SF0">
    <property type="entry name" value="ISOPENTENYL-DIPHOSPHATE DELTA-ISOMERASE"/>
    <property type="match status" value="1"/>
</dbReference>
<dbReference type="GO" id="GO:0004452">
    <property type="term" value="F:isopentenyl-diphosphate delta-isomerase activity"/>
    <property type="evidence" value="ECO:0007669"/>
    <property type="project" value="UniProtKB-EC"/>
</dbReference>
<protein>
    <recommendedName>
        <fullName evidence="3">isopentenyl-diphosphate Delta-isomerase</fullName>
        <ecNumber evidence="3">5.3.3.2</ecNumber>
    </recommendedName>
</protein>
<evidence type="ECO:0000259" key="6">
    <source>
        <dbReference type="PROSITE" id="PS51462"/>
    </source>
</evidence>
<keyword evidence="5 7" id="KW-0413">Isomerase</keyword>
<dbReference type="Gene3D" id="3.90.79.10">
    <property type="entry name" value="Nucleoside Triphosphate Pyrophosphohydrolase"/>
    <property type="match status" value="1"/>
</dbReference>
<dbReference type="PROSITE" id="PS51462">
    <property type="entry name" value="NUDIX"/>
    <property type="match status" value="1"/>
</dbReference>
<evidence type="ECO:0000256" key="2">
    <source>
        <dbReference type="ARBA" id="ARBA00007579"/>
    </source>
</evidence>
<organism evidence="7 8">
    <name type="scientific">Candidatus Daviesbacteria bacterium GW2011_GWC2_40_12</name>
    <dbReference type="NCBI Taxonomy" id="1618431"/>
    <lineage>
        <taxon>Bacteria</taxon>
        <taxon>Candidatus Daviesiibacteriota</taxon>
    </lineage>
</organism>
<comment type="similarity">
    <text evidence="2">Belongs to the IPP isomerase type 1 family.</text>
</comment>
<dbReference type="PANTHER" id="PTHR10885">
    <property type="entry name" value="ISOPENTENYL-DIPHOSPHATE DELTA-ISOMERASE"/>
    <property type="match status" value="1"/>
</dbReference>
<reference evidence="7 8" key="1">
    <citation type="journal article" date="2015" name="Nature">
        <title>rRNA introns, odd ribosomes, and small enigmatic genomes across a large radiation of phyla.</title>
        <authorList>
            <person name="Brown C.T."/>
            <person name="Hug L.A."/>
            <person name="Thomas B.C."/>
            <person name="Sharon I."/>
            <person name="Castelle C.J."/>
            <person name="Singh A."/>
            <person name="Wilkins M.J."/>
            <person name="Williams K.H."/>
            <person name="Banfield J.F."/>
        </authorList>
    </citation>
    <scope>NUCLEOTIDE SEQUENCE [LARGE SCALE GENOMIC DNA]</scope>
</reference>
<sequence>MSKRQTILAVDDNGSFLGYIPKETGHSGEGKRHLAITVLLFNSKGQVLLQRRKHKIFDNIWDFTASTHPLRKNDGTSESLEEATYRSLEVEYGIKGKIPLKNMGFFNYFAKFGEYCENEHDALLVGEYNGEIDLNPDTAYECKWVDKQQVVADMEQNPQNYSPWALEGLKLLKKVGF</sequence>
<dbReference type="SUPFAM" id="SSF55811">
    <property type="entry name" value="Nudix"/>
    <property type="match status" value="1"/>
</dbReference>
<evidence type="ECO:0000313" key="7">
    <source>
        <dbReference type="EMBL" id="KKR42220.1"/>
    </source>
</evidence>
<dbReference type="InterPro" id="IPR015797">
    <property type="entry name" value="NUDIX_hydrolase-like_dom_sf"/>
</dbReference>
<evidence type="ECO:0000256" key="5">
    <source>
        <dbReference type="ARBA" id="ARBA00023235"/>
    </source>
</evidence>
<dbReference type="AlphaFoldDB" id="A0A0G0T539"/>
<dbReference type="Proteomes" id="UP000034881">
    <property type="component" value="Unassembled WGS sequence"/>
</dbReference>
<dbReference type="EC" id="5.3.3.2" evidence="3"/>
<evidence type="ECO:0000256" key="1">
    <source>
        <dbReference type="ARBA" id="ARBA00004826"/>
    </source>
</evidence>
<comment type="pathway">
    <text evidence="1">Isoprenoid biosynthesis; dimethylallyl diphosphate biosynthesis; dimethylallyl diphosphate from isopentenyl diphosphate: step 1/1.</text>
</comment>
<dbReference type="CDD" id="cd02885">
    <property type="entry name" value="NUDIX_IPP_Isomerase"/>
    <property type="match status" value="1"/>
</dbReference>
<comment type="caution">
    <text evidence="7">The sequence shown here is derived from an EMBL/GenBank/DDBJ whole genome shotgun (WGS) entry which is preliminary data.</text>
</comment>
<evidence type="ECO:0000256" key="4">
    <source>
        <dbReference type="ARBA" id="ARBA00023229"/>
    </source>
</evidence>
<evidence type="ECO:0000256" key="3">
    <source>
        <dbReference type="ARBA" id="ARBA00012057"/>
    </source>
</evidence>
<evidence type="ECO:0000313" key="8">
    <source>
        <dbReference type="Proteomes" id="UP000034881"/>
    </source>
</evidence>
<gene>
    <name evidence="7" type="ORF">UT77_C0003G0015</name>
</gene>
<dbReference type="Pfam" id="PF00293">
    <property type="entry name" value="NUDIX"/>
    <property type="match status" value="1"/>
</dbReference>
<dbReference type="InterPro" id="IPR011876">
    <property type="entry name" value="IsopentenylPP_isomerase_typ1"/>
</dbReference>
<name>A0A0G0T539_9BACT</name>
<dbReference type="GO" id="GO:0009240">
    <property type="term" value="P:isopentenyl diphosphate biosynthetic process"/>
    <property type="evidence" value="ECO:0007669"/>
    <property type="project" value="TreeGrafter"/>
</dbReference>
<keyword evidence="4" id="KW-0414">Isoprene biosynthesis</keyword>
<dbReference type="EMBL" id="LBYB01000003">
    <property type="protein sequence ID" value="KKR42220.1"/>
    <property type="molecule type" value="Genomic_DNA"/>
</dbReference>